<gene>
    <name evidence="1" type="ORF">METZ01_LOCUS79470</name>
</gene>
<evidence type="ECO:0000313" key="1">
    <source>
        <dbReference type="EMBL" id="SVA26616.1"/>
    </source>
</evidence>
<proteinExistence type="predicted"/>
<dbReference type="EMBL" id="UINC01006285">
    <property type="protein sequence ID" value="SVA26616.1"/>
    <property type="molecule type" value="Genomic_DNA"/>
</dbReference>
<accession>A0A381UEH5</accession>
<protein>
    <recommendedName>
        <fullName evidence="2">Cyclase</fullName>
    </recommendedName>
</protein>
<name>A0A381UEH5_9ZZZZ</name>
<dbReference type="AlphaFoldDB" id="A0A381UEH5"/>
<organism evidence="1">
    <name type="scientific">marine metagenome</name>
    <dbReference type="NCBI Taxonomy" id="408172"/>
    <lineage>
        <taxon>unclassified sequences</taxon>
        <taxon>metagenomes</taxon>
        <taxon>ecological metagenomes</taxon>
    </lineage>
</organism>
<evidence type="ECO:0008006" key="2">
    <source>
        <dbReference type="Google" id="ProtNLM"/>
    </source>
</evidence>
<reference evidence="1" key="1">
    <citation type="submission" date="2018-05" db="EMBL/GenBank/DDBJ databases">
        <authorList>
            <person name="Lanie J.A."/>
            <person name="Ng W.-L."/>
            <person name="Kazmierczak K.M."/>
            <person name="Andrzejewski T.M."/>
            <person name="Davidsen T.M."/>
            <person name="Wayne K.J."/>
            <person name="Tettelin H."/>
            <person name="Glass J.I."/>
            <person name="Rusch D."/>
            <person name="Podicherti R."/>
            <person name="Tsui H.-C.T."/>
            <person name="Winkler M.E."/>
        </authorList>
    </citation>
    <scope>NUCLEOTIDE SEQUENCE</scope>
</reference>
<sequence length="90" mass="10118">MDLMITAHIKSSYEEWKGLFDADAGPRGDLCDEARTMVGKVDERTAIIALFDVDMAALGQRLNDPEFQKMTEPYVDRHDVYTIEPMAPPG</sequence>